<reference evidence="4" key="1">
    <citation type="submission" date="2023-07" db="EMBL/GenBank/DDBJ databases">
        <title>Whole genome shotgun sequence of Streptomyces nojiriensis NBRC 13794.</title>
        <authorList>
            <person name="Komaki H."/>
            <person name="Tamura T."/>
        </authorList>
    </citation>
    <scope>NUCLEOTIDE SEQUENCE [LARGE SCALE GENOMIC DNA]</scope>
    <source>
        <strain evidence="4">NBRC 13794</strain>
    </source>
</reference>
<evidence type="ECO:0000256" key="1">
    <source>
        <dbReference type="SAM" id="MobiDB-lite"/>
    </source>
</evidence>
<proteinExistence type="predicted"/>
<keyword evidence="4" id="KW-1185">Reference proteome</keyword>
<evidence type="ECO:0000313" key="4">
    <source>
        <dbReference type="Proteomes" id="UP000613974"/>
    </source>
</evidence>
<feature type="region of interest" description="Disordered" evidence="1">
    <location>
        <begin position="89"/>
        <end position="119"/>
    </location>
</feature>
<dbReference type="Proteomes" id="UP000613974">
    <property type="component" value="Unassembled WGS sequence"/>
</dbReference>
<name>A0ABQ3SKY0_9ACTN</name>
<evidence type="ECO:0000313" key="3">
    <source>
        <dbReference type="EMBL" id="GHI68787.1"/>
    </source>
</evidence>
<dbReference type="EMBL" id="BNEC01000003">
    <property type="protein sequence ID" value="GHI68787.1"/>
    <property type="molecule type" value="Genomic_DNA"/>
</dbReference>
<organism evidence="3 4">
    <name type="scientific">Streptomyces nojiriensis</name>
    <dbReference type="NCBI Taxonomy" id="66374"/>
    <lineage>
        <taxon>Bacteria</taxon>
        <taxon>Bacillati</taxon>
        <taxon>Actinomycetota</taxon>
        <taxon>Actinomycetes</taxon>
        <taxon>Kitasatosporales</taxon>
        <taxon>Streptomycetaceae</taxon>
        <taxon>Streptomyces</taxon>
    </lineage>
</organism>
<keyword evidence="2" id="KW-0812">Transmembrane</keyword>
<accession>A0ABQ3SKY0</accession>
<keyword evidence="2" id="KW-0472">Membrane</keyword>
<evidence type="ECO:0000256" key="2">
    <source>
        <dbReference type="SAM" id="Phobius"/>
    </source>
</evidence>
<feature type="transmembrane region" description="Helical" evidence="2">
    <location>
        <begin position="266"/>
        <end position="285"/>
    </location>
</feature>
<comment type="caution">
    <text evidence="3">The sequence shown here is derived from an EMBL/GenBank/DDBJ whole genome shotgun (WGS) entry which is preliminary data.</text>
</comment>
<protein>
    <recommendedName>
        <fullName evidence="5">HTH cro/C1-type domain-containing protein</fullName>
    </recommendedName>
</protein>
<dbReference type="GeneID" id="95587143"/>
<sequence length="289" mass="31947">MPRQPSPISAAASAELRELAGAMRDLKDRAGLTFSTLHERVHYSTAALSGAVSGKKLPTWEVTWAFIHGCDPGAEEPVWKARWLAAEEGERRRTEADATGPDTAERRPGGGVPRQRRSTVAELVREEVERRQQTTAWSPSEAMTVSTALALCTTAYDFRELLRDLMETQGLSSLDIRANARAKGIVLGRGDVFSVLHSSEIPETEPLHGFLLGCNVGLVRINEWHRTATRIKISQARSAEPAGSETERRRMSAAWNEFRARLSFEAALSMISTILFLTLQLLSLFKHGI</sequence>
<evidence type="ECO:0008006" key="5">
    <source>
        <dbReference type="Google" id="ProtNLM"/>
    </source>
</evidence>
<dbReference type="RefSeq" id="WP_189746980.1">
    <property type="nucleotide sequence ID" value="NZ_BMRL01000024.1"/>
</dbReference>
<keyword evidence="2" id="KW-1133">Transmembrane helix</keyword>
<gene>
    <name evidence="3" type="ORF">Snoj_27050</name>
</gene>